<dbReference type="AlphaFoldDB" id="A0A7M1AUH3"/>
<feature type="signal peptide" evidence="1">
    <location>
        <begin position="1"/>
        <end position="20"/>
    </location>
</feature>
<gene>
    <name evidence="2" type="ORF">FJR03_04615</name>
</gene>
<name>A0A7M1AUH3_9BACT</name>
<organism evidence="2 3">
    <name type="scientific">Sulfurimonas marina</name>
    <dbReference type="NCBI Taxonomy" id="2590551"/>
    <lineage>
        <taxon>Bacteria</taxon>
        <taxon>Pseudomonadati</taxon>
        <taxon>Campylobacterota</taxon>
        <taxon>Epsilonproteobacteria</taxon>
        <taxon>Campylobacterales</taxon>
        <taxon>Sulfurimonadaceae</taxon>
        <taxon>Sulfurimonas</taxon>
    </lineage>
</organism>
<evidence type="ECO:0000256" key="1">
    <source>
        <dbReference type="SAM" id="SignalP"/>
    </source>
</evidence>
<evidence type="ECO:0000313" key="3">
    <source>
        <dbReference type="Proteomes" id="UP000593910"/>
    </source>
</evidence>
<accession>A0A7M1AUH3</accession>
<evidence type="ECO:0000313" key="2">
    <source>
        <dbReference type="EMBL" id="QOP41060.1"/>
    </source>
</evidence>
<keyword evidence="3" id="KW-1185">Reference proteome</keyword>
<dbReference type="EMBL" id="CP041165">
    <property type="protein sequence ID" value="QOP41060.1"/>
    <property type="molecule type" value="Genomic_DNA"/>
</dbReference>
<dbReference type="Proteomes" id="UP000593910">
    <property type="component" value="Chromosome"/>
</dbReference>
<dbReference type="KEGG" id="smax:FJR03_04615"/>
<keyword evidence="1" id="KW-0732">Signal</keyword>
<sequence>MKKIFVVILSLSMFSTLLLAVGPGNGTESKYIGKQIGKCYVDKITVKYKLDSLMGEAIVNGAYKATGSDSDCKLPYSTVVWLKVKNNSGGYGYVKLAPTSPKTNGRYGYNVSGSPSWNDLICGYSGTRKTSCLDSSSAKNIWKTGYVSDFVVQW</sequence>
<reference evidence="2 3" key="1">
    <citation type="submission" date="2019-06" db="EMBL/GenBank/DDBJ databases">
        <title>Sulfurimonas gotlandica sp. nov., a chemoautotrophic and psychrotolerant epsilonproteobacterium isolated from a pelagic redoxcline, and an emended description of the genus Sulfurimonas.</title>
        <authorList>
            <person name="Wang S."/>
            <person name="Jiang L."/>
            <person name="Shao Z."/>
        </authorList>
    </citation>
    <scope>NUCLEOTIDE SEQUENCE [LARGE SCALE GENOMIC DNA]</scope>
    <source>
        <strain evidence="2 3">B2</strain>
    </source>
</reference>
<dbReference type="RefSeq" id="WP_193114480.1">
    <property type="nucleotide sequence ID" value="NZ_CP041165.1"/>
</dbReference>
<feature type="chain" id="PRO_5032770681" evidence="1">
    <location>
        <begin position="21"/>
        <end position="154"/>
    </location>
</feature>
<protein>
    <submittedName>
        <fullName evidence="2">Uncharacterized protein</fullName>
    </submittedName>
</protein>
<proteinExistence type="predicted"/>